<name>A0A840DT80_9BACL</name>
<evidence type="ECO:0000256" key="1">
    <source>
        <dbReference type="SAM" id="Coils"/>
    </source>
</evidence>
<dbReference type="EMBL" id="JACIDE010000020">
    <property type="protein sequence ID" value="MBB4074795.1"/>
    <property type="molecule type" value="Genomic_DNA"/>
</dbReference>
<dbReference type="Proteomes" id="UP000559598">
    <property type="component" value="Unassembled WGS sequence"/>
</dbReference>
<gene>
    <name evidence="2" type="ORF">GGR02_002588</name>
</gene>
<proteinExistence type="predicted"/>
<accession>A0A840DT80</accession>
<evidence type="ECO:0000313" key="3">
    <source>
        <dbReference type="Proteomes" id="UP000559598"/>
    </source>
</evidence>
<dbReference type="RefSeq" id="WP_229706214.1">
    <property type="nucleotide sequence ID" value="NZ_BMNP01000019.1"/>
</dbReference>
<sequence length="188" mass="21809">MASLKNSRIEMVLEQLEQQEQLESLHYLVQRLPELVAVIQSLENQMAFVASVAQDRESLQRMVNEAERKLEQLSITKEHIESLITIVQMLPTITRLLQKIEDVVMFIENVVTDSDSIAYTWKGINDLLPIEKGITILKETNERFQQGKQDSHFSLLRMYRLLKNPLVQQGIKYIETLLEVANKKMKGE</sequence>
<comment type="caution">
    <text evidence="2">The sequence shown here is derived from an EMBL/GenBank/DDBJ whole genome shotgun (WGS) entry which is preliminary data.</text>
</comment>
<evidence type="ECO:0000313" key="2">
    <source>
        <dbReference type="EMBL" id="MBB4074795.1"/>
    </source>
</evidence>
<protein>
    <submittedName>
        <fullName evidence="2">Uncharacterized protein YjgD (DUF1641 family)</fullName>
    </submittedName>
</protein>
<organism evidence="2 3">
    <name type="scientific">Anoxybacteroides voinovskiense</name>
    <dbReference type="NCBI Taxonomy" id="230470"/>
    <lineage>
        <taxon>Bacteria</taxon>
        <taxon>Bacillati</taxon>
        <taxon>Bacillota</taxon>
        <taxon>Bacilli</taxon>
        <taxon>Bacillales</taxon>
        <taxon>Anoxybacillaceae</taxon>
        <taxon>Anoxybacteroides</taxon>
    </lineage>
</organism>
<keyword evidence="1" id="KW-0175">Coiled coil</keyword>
<dbReference type="AlphaFoldDB" id="A0A840DT80"/>
<keyword evidence="3" id="KW-1185">Reference proteome</keyword>
<feature type="coiled-coil region" evidence="1">
    <location>
        <begin position="49"/>
        <end position="83"/>
    </location>
</feature>
<reference evidence="2 3" key="1">
    <citation type="submission" date="2020-08" db="EMBL/GenBank/DDBJ databases">
        <title>Genomic Encyclopedia of Type Strains, Phase IV (KMG-IV): sequencing the most valuable type-strain genomes for metagenomic binning, comparative biology and taxonomic classification.</title>
        <authorList>
            <person name="Goeker M."/>
        </authorList>
    </citation>
    <scope>NUCLEOTIDE SEQUENCE [LARGE SCALE GENOMIC DNA]</scope>
    <source>
        <strain evidence="2 3">DSM 17075</strain>
    </source>
</reference>